<organism evidence="1 2">
    <name type="scientific">Trichoderma ghanense</name>
    <dbReference type="NCBI Taxonomy" id="65468"/>
    <lineage>
        <taxon>Eukaryota</taxon>
        <taxon>Fungi</taxon>
        <taxon>Dikarya</taxon>
        <taxon>Ascomycota</taxon>
        <taxon>Pezizomycotina</taxon>
        <taxon>Sordariomycetes</taxon>
        <taxon>Hypocreomycetidae</taxon>
        <taxon>Hypocreales</taxon>
        <taxon>Hypocreaceae</taxon>
        <taxon>Trichoderma</taxon>
    </lineage>
</organism>
<evidence type="ECO:0000313" key="2">
    <source>
        <dbReference type="Proteomes" id="UP001642720"/>
    </source>
</evidence>
<comment type="caution">
    <text evidence="1">The sequence shown here is derived from an EMBL/GenBank/DDBJ whole genome shotgun (WGS) entry which is preliminary data.</text>
</comment>
<dbReference type="GeneID" id="300576588"/>
<gene>
    <name evidence="1" type="ORF">CCMA1212_004851</name>
</gene>
<dbReference type="Proteomes" id="UP001642720">
    <property type="component" value="Unassembled WGS sequence"/>
</dbReference>
<dbReference type="EMBL" id="PPTA01000005">
    <property type="protein sequence ID" value="TFB03588.1"/>
    <property type="molecule type" value="Genomic_DNA"/>
</dbReference>
<reference evidence="1 2" key="1">
    <citation type="submission" date="2018-01" db="EMBL/GenBank/DDBJ databases">
        <title>Genome characterization of the sugarcane-associated fungus Trichoderma ghanense CCMA-1212 and their application in lignocelulose bioconversion.</title>
        <authorList>
            <person name="Steindorff A.S."/>
            <person name="Mendes T.D."/>
            <person name="Vilela E.S.D."/>
            <person name="Rodrigues D.S."/>
            <person name="Formighieri E.F."/>
            <person name="Melo I.S."/>
            <person name="Favaro L.C.L."/>
        </authorList>
    </citation>
    <scope>NUCLEOTIDE SEQUENCE [LARGE SCALE GENOMIC DNA]</scope>
    <source>
        <strain evidence="1 2">CCMA-1212</strain>
    </source>
</reference>
<sequence>MSGGIHFKLTPQCGICSGGLRGDDTAVAVYRTTIITITTTTTSHNAVWDCSPPFRLSHRGMMASLVLSRITPETSFCYDYRGCSACAASSEAVALHHDCYEILTQKKPWKGARPLLFPGNVDKPRLDAVARHLPGLQQLATLPVELADMILQRLADVSLWRGVSAWRLAEYLASMRDDARQPQVMWLREILSRERGSEFVTSQSQALPPVVRLTLDSEGIRCVERLSSQPPYLRGSHKHTAYIVASVDDETLCHVRAELAAGDVGPHGSYPTQLFQDGGAPLTFIYGEPKRGGARPRTTPPLNKFKPSPVSEDAILEAVYFSQAPLEGVASTVVFRDQDTGYCKGILFHSLNGGSRAIGECRLQVDPAERFNEPSVLCVRIKRRRARWNPTQMLYRVRVAFHQSPGQEHEHEHEYKTLVLGEASHGEKWECFPMRGDAKFWFTAESSWLSVVNEKEEAKEAQEDKGTEMAAQM</sequence>
<protein>
    <recommendedName>
        <fullName evidence="3">F-box domain-containing protein</fullName>
    </recommendedName>
</protein>
<evidence type="ECO:0008006" key="3">
    <source>
        <dbReference type="Google" id="ProtNLM"/>
    </source>
</evidence>
<proteinExistence type="predicted"/>
<dbReference type="RefSeq" id="XP_073559789.1">
    <property type="nucleotide sequence ID" value="XM_073702138.1"/>
</dbReference>
<accession>A0ABY2H5R3</accession>
<evidence type="ECO:0000313" key="1">
    <source>
        <dbReference type="EMBL" id="TFB03588.1"/>
    </source>
</evidence>
<keyword evidence="2" id="KW-1185">Reference proteome</keyword>
<name>A0ABY2H5R3_9HYPO</name>